<evidence type="ECO:0000313" key="5">
    <source>
        <dbReference type="Proteomes" id="UP001148313"/>
    </source>
</evidence>
<proteinExistence type="inferred from homology"/>
<comment type="similarity">
    <text evidence="1 3">Belongs to the enoyl-CoA hydratase/isomerase family.</text>
</comment>
<dbReference type="Pfam" id="PF00378">
    <property type="entry name" value="ECH_1"/>
    <property type="match status" value="1"/>
</dbReference>
<dbReference type="PANTHER" id="PTHR11941">
    <property type="entry name" value="ENOYL-COA HYDRATASE-RELATED"/>
    <property type="match status" value="1"/>
</dbReference>
<dbReference type="PANTHER" id="PTHR11941:SF54">
    <property type="entry name" value="ENOYL-COA HYDRATASE, MITOCHONDRIAL"/>
    <property type="match status" value="1"/>
</dbReference>
<accession>A0ABT4VMF1</accession>
<sequence>MVAEGTSPVLADTSRDKVWLLRLNRPDKRNAISNEMLQVLADQVRFAEQSQHVRCIVISGGETCFSAGADIKEMRDAGIEAIQNRSRSENWTVLETTRIPMIAAVNGICLGGGHELAMLCDIVIASNTAVFGQPEIKLGHIPGDGATQRLRRIVGKYAAMQMILTGETVDAQQALKLGLAAEVVAAENSEDRALEIASLIARHSLKALGFAKDAVRASDELSLSAGLERERRNIALAFTTKDQSEGMSAFFEKRQPEFKDE</sequence>
<organism evidence="4 5">
    <name type="scientific">Hoeflea poritis</name>
    <dbReference type="NCBI Taxonomy" id="2993659"/>
    <lineage>
        <taxon>Bacteria</taxon>
        <taxon>Pseudomonadati</taxon>
        <taxon>Pseudomonadota</taxon>
        <taxon>Alphaproteobacteria</taxon>
        <taxon>Hyphomicrobiales</taxon>
        <taxon>Rhizobiaceae</taxon>
        <taxon>Hoeflea</taxon>
    </lineage>
</organism>
<evidence type="ECO:0000313" key="4">
    <source>
        <dbReference type="EMBL" id="MDA4845878.1"/>
    </source>
</evidence>
<keyword evidence="5" id="KW-1185">Reference proteome</keyword>
<dbReference type="EMBL" id="JAPJZH010000006">
    <property type="protein sequence ID" value="MDA4845878.1"/>
    <property type="molecule type" value="Genomic_DNA"/>
</dbReference>
<protein>
    <submittedName>
        <fullName evidence="4">Enoyl-CoA hydratase-related protein</fullName>
    </submittedName>
</protein>
<dbReference type="RefSeq" id="WP_271089577.1">
    <property type="nucleotide sequence ID" value="NZ_JAPJZH010000006.1"/>
</dbReference>
<comment type="caution">
    <text evidence="4">The sequence shown here is derived from an EMBL/GenBank/DDBJ whole genome shotgun (WGS) entry which is preliminary data.</text>
</comment>
<evidence type="ECO:0000256" key="2">
    <source>
        <dbReference type="ARBA" id="ARBA00023239"/>
    </source>
</evidence>
<dbReference type="InterPro" id="IPR014748">
    <property type="entry name" value="Enoyl-CoA_hydra_C"/>
</dbReference>
<dbReference type="PROSITE" id="PS00166">
    <property type="entry name" value="ENOYL_COA_HYDRATASE"/>
    <property type="match status" value="1"/>
</dbReference>
<dbReference type="InterPro" id="IPR001753">
    <property type="entry name" value="Enoyl-CoA_hydra/iso"/>
</dbReference>
<gene>
    <name evidence="4" type="ORF">OOZ53_10995</name>
</gene>
<dbReference type="InterPro" id="IPR029045">
    <property type="entry name" value="ClpP/crotonase-like_dom_sf"/>
</dbReference>
<evidence type="ECO:0000256" key="3">
    <source>
        <dbReference type="RuleBase" id="RU003707"/>
    </source>
</evidence>
<dbReference type="Proteomes" id="UP001148313">
    <property type="component" value="Unassembled WGS sequence"/>
</dbReference>
<dbReference type="InterPro" id="IPR018376">
    <property type="entry name" value="Enoyl-CoA_hyd/isom_CS"/>
</dbReference>
<dbReference type="Gene3D" id="3.90.226.10">
    <property type="entry name" value="2-enoyl-CoA Hydratase, Chain A, domain 1"/>
    <property type="match status" value="1"/>
</dbReference>
<dbReference type="Gene3D" id="1.10.12.10">
    <property type="entry name" value="Lyase 2-enoyl-coa Hydratase, Chain A, domain 2"/>
    <property type="match status" value="1"/>
</dbReference>
<name>A0ABT4VMF1_9HYPH</name>
<reference evidence="4" key="1">
    <citation type="submission" date="2022-11" db="EMBL/GenBank/DDBJ databases">
        <title>Hoeflea poritis sp. nov., isolated from scleractinian coral Porites lutea.</title>
        <authorList>
            <person name="Zhang G."/>
            <person name="Wei Q."/>
            <person name="Cai L."/>
        </authorList>
    </citation>
    <scope>NUCLEOTIDE SEQUENCE</scope>
    <source>
        <strain evidence="4">E7-10</strain>
    </source>
</reference>
<evidence type="ECO:0000256" key="1">
    <source>
        <dbReference type="ARBA" id="ARBA00005254"/>
    </source>
</evidence>
<dbReference type="SUPFAM" id="SSF52096">
    <property type="entry name" value="ClpP/crotonase"/>
    <property type="match status" value="1"/>
</dbReference>
<dbReference type="CDD" id="cd06558">
    <property type="entry name" value="crotonase-like"/>
    <property type="match status" value="1"/>
</dbReference>
<keyword evidence="2" id="KW-0456">Lyase</keyword>